<proteinExistence type="predicted"/>
<dbReference type="EMBL" id="GGEC01021473">
    <property type="protein sequence ID" value="MBX01957.1"/>
    <property type="molecule type" value="Transcribed_RNA"/>
</dbReference>
<accession>A0A2P2K8E6</accession>
<dbReference type="AlphaFoldDB" id="A0A2P2K8E6"/>
<name>A0A2P2K8E6_RHIMU</name>
<reference evidence="1" key="1">
    <citation type="submission" date="2018-02" db="EMBL/GenBank/DDBJ databases">
        <title>Rhizophora mucronata_Transcriptome.</title>
        <authorList>
            <person name="Meera S.P."/>
            <person name="Sreeshan A."/>
            <person name="Augustine A."/>
        </authorList>
    </citation>
    <scope>NUCLEOTIDE SEQUENCE</scope>
    <source>
        <tissue evidence="1">Leaf</tissue>
    </source>
</reference>
<sequence>MHSLCDIFLSCSMNLFRNLYGNILA</sequence>
<evidence type="ECO:0000313" key="1">
    <source>
        <dbReference type="EMBL" id="MBX01957.1"/>
    </source>
</evidence>
<organism evidence="1">
    <name type="scientific">Rhizophora mucronata</name>
    <name type="common">Asiatic mangrove</name>
    <dbReference type="NCBI Taxonomy" id="61149"/>
    <lineage>
        <taxon>Eukaryota</taxon>
        <taxon>Viridiplantae</taxon>
        <taxon>Streptophyta</taxon>
        <taxon>Embryophyta</taxon>
        <taxon>Tracheophyta</taxon>
        <taxon>Spermatophyta</taxon>
        <taxon>Magnoliopsida</taxon>
        <taxon>eudicotyledons</taxon>
        <taxon>Gunneridae</taxon>
        <taxon>Pentapetalae</taxon>
        <taxon>rosids</taxon>
        <taxon>fabids</taxon>
        <taxon>Malpighiales</taxon>
        <taxon>Rhizophoraceae</taxon>
        <taxon>Rhizophora</taxon>
    </lineage>
</organism>
<protein>
    <submittedName>
        <fullName evidence="1">Uncharacterized protein</fullName>
    </submittedName>
</protein>